<sequence length="265" mass="30174">MSKTIASYEVMFVSGHILLEIPRQKEKVCYALIDTGSSKTLSSKKILHLCGHEFETNPSELFENSSHNLETLIGKKIDYLIGNDILSRFHFEIRKDKMSFYDVHVTRPQIDPSDKLIKCESISYPLERLHTLPIMEVKTPFKTTKMFFDTGAQLSYGSKNWFSPLPKDGSTSNGIRFLGEMNDFHPSIGEFKTDFYSMPVVITGDSIAGEQEFQGNAQLNMKFGVLPNSLEYMITSFKGVEGIFGSEVLEYCNAVFLTNERMYIY</sequence>
<dbReference type="RefSeq" id="WP_135758493.1">
    <property type="nucleotide sequence ID" value="NZ_RQHW01000002.1"/>
</dbReference>
<keyword evidence="2" id="KW-1185">Reference proteome</keyword>
<accession>A0A4R9M8Y9</accession>
<evidence type="ECO:0000313" key="2">
    <source>
        <dbReference type="Proteomes" id="UP000298058"/>
    </source>
</evidence>
<dbReference type="OrthoDB" id="3521766at2"/>
<dbReference type="AlphaFoldDB" id="A0A4R9M8Y9"/>
<organism evidence="1 2">
    <name type="scientific">Leptospira idonii</name>
    <dbReference type="NCBI Taxonomy" id="1193500"/>
    <lineage>
        <taxon>Bacteria</taxon>
        <taxon>Pseudomonadati</taxon>
        <taxon>Spirochaetota</taxon>
        <taxon>Spirochaetia</taxon>
        <taxon>Leptospirales</taxon>
        <taxon>Leptospiraceae</taxon>
        <taxon>Leptospira</taxon>
    </lineage>
</organism>
<dbReference type="Proteomes" id="UP000298058">
    <property type="component" value="Unassembled WGS sequence"/>
</dbReference>
<protein>
    <recommendedName>
        <fullName evidence="3">Aspartyl protease</fullName>
    </recommendedName>
</protein>
<evidence type="ECO:0008006" key="3">
    <source>
        <dbReference type="Google" id="ProtNLM"/>
    </source>
</evidence>
<dbReference type="EMBL" id="RQHW01000002">
    <property type="protein sequence ID" value="TGN20958.1"/>
    <property type="molecule type" value="Genomic_DNA"/>
</dbReference>
<evidence type="ECO:0000313" key="1">
    <source>
        <dbReference type="EMBL" id="TGN20958.1"/>
    </source>
</evidence>
<comment type="caution">
    <text evidence="1">The sequence shown here is derived from an EMBL/GenBank/DDBJ whole genome shotgun (WGS) entry which is preliminary data.</text>
</comment>
<name>A0A4R9M8Y9_9LEPT</name>
<proteinExistence type="predicted"/>
<gene>
    <name evidence="1" type="ORF">EHS15_00090</name>
</gene>
<reference evidence="1" key="1">
    <citation type="journal article" date="2019" name="PLoS Negl. Trop. Dis.">
        <title>Revisiting the worldwide diversity of Leptospira species in the environment.</title>
        <authorList>
            <person name="Vincent A.T."/>
            <person name="Schiettekatte O."/>
            <person name="Bourhy P."/>
            <person name="Veyrier F.J."/>
            <person name="Picardeau M."/>
        </authorList>
    </citation>
    <scope>NUCLEOTIDE SEQUENCE [LARGE SCALE GENOMIC DNA]</scope>
    <source>
        <strain evidence="1">201300427</strain>
    </source>
</reference>